<sequence length="99" mass="10143">MALAAVSTLAISAVAPAPAHAQRGVGAAIAGGIIGGAIVGGALAGPGYYGPGYGYYGPGYGYYGAPAYAAGPGYGPCYWQRQRFWDGYGWRYRNVRVCD</sequence>
<dbReference type="EMBL" id="LT629750">
    <property type="protein sequence ID" value="SDS91316.1"/>
    <property type="molecule type" value="Genomic_DNA"/>
</dbReference>
<evidence type="ECO:0000256" key="1">
    <source>
        <dbReference type="SAM" id="SignalP"/>
    </source>
</evidence>
<reference evidence="3" key="1">
    <citation type="submission" date="2016-10" db="EMBL/GenBank/DDBJ databases">
        <authorList>
            <person name="Varghese N."/>
            <person name="Submissions S."/>
        </authorList>
    </citation>
    <scope>NUCLEOTIDE SEQUENCE [LARGE SCALE GENOMIC DNA]</scope>
    <source>
        <strain evidence="3">GAS369</strain>
    </source>
</reference>
<evidence type="ECO:0000313" key="2">
    <source>
        <dbReference type="EMBL" id="SDS91316.1"/>
    </source>
</evidence>
<gene>
    <name evidence="2" type="ORF">SAMN05444158_3662</name>
</gene>
<proteinExistence type="predicted"/>
<organism evidence="2 3">
    <name type="scientific">Bradyrhizobium canariense</name>
    <dbReference type="NCBI Taxonomy" id="255045"/>
    <lineage>
        <taxon>Bacteria</taxon>
        <taxon>Pseudomonadati</taxon>
        <taxon>Pseudomonadota</taxon>
        <taxon>Alphaproteobacteria</taxon>
        <taxon>Hyphomicrobiales</taxon>
        <taxon>Nitrobacteraceae</taxon>
        <taxon>Bradyrhizobium</taxon>
    </lineage>
</organism>
<protein>
    <recommendedName>
        <fullName evidence="4">Sulfur globule protein</fullName>
    </recommendedName>
</protein>
<dbReference type="Proteomes" id="UP000243904">
    <property type="component" value="Chromosome I"/>
</dbReference>
<keyword evidence="3" id="KW-1185">Reference proteome</keyword>
<accession>A0A1H1W483</accession>
<name>A0A1H1W483_9BRAD</name>
<feature type="signal peptide" evidence="1">
    <location>
        <begin position="1"/>
        <end position="21"/>
    </location>
</feature>
<evidence type="ECO:0008006" key="4">
    <source>
        <dbReference type="Google" id="ProtNLM"/>
    </source>
</evidence>
<evidence type="ECO:0000313" key="3">
    <source>
        <dbReference type="Proteomes" id="UP000243904"/>
    </source>
</evidence>
<feature type="chain" id="PRO_5009264025" description="Sulfur globule protein" evidence="1">
    <location>
        <begin position="22"/>
        <end position="99"/>
    </location>
</feature>
<dbReference type="AlphaFoldDB" id="A0A1H1W483"/>
<keyword evidence="1" id="KW-0732">Signal</keyword>